<comment type="caution">
    <text evidence="1">The sequence shown here is derived from an EMBL/GenBank/DDBJ whole genome shotgun (WGS) entry which is preliminary data.</text>
</comment>
<name>A0ABS5G9Y9_9BRAD</name>
<organism evidence="1 2">
    <name type="scientific">Bradyrhizobium denitrificans</name>
    <dbReference type="NCBI Taxonomy" id="2734912"/>
    <lineage>
        <taxon>Bacteria</taxon>
        <taxon>Pseudomonadati</taxon>
        <taxon>Pseudomonadota</taxon>
        <taxon>Alphaproteobacteria</taxon>
        <taxon>Hyphomicrobiales</taxon>
        <taxon>Nitrobacteraceae</taxon>
        <taxon>Bradyrhizobium</taxon>
    </lineage>
</organism>
<reference evidence="2" key="1">
    <citation type="journal article" date="2021" name="ISME J.">
        <title>Evolutionary origin and ecological implication of a unique nif island in free-living Bradyrhizobium lineages.</title>
        <authorList>
            <person name="Tao J."/>
        </authorList>
    </citation>
    <scope>NUCLEOTIDE SEQUENCE [LARGE SCALE GENOMIC DNA]</scope>
    <source>
        <strain evidence="2">SZCCT0094</strain>
    </source>
</reference>
<dbReference type="RefSeq" id="WP_211400668.1">
    <property type="nucleotide sequence ID" value="NZ_JAFCLK010000019.1"/>
</dbReference>
<sequence length="145" mass="16364">MTALTRRHDSKAPEETWRIYFGDIQAGTIAKNKGSIGSPAWQWFCGFYPGSHPGEQSVGTAASFAEARSAFESAWRAFVSRRSPGDFDEWRRHQAFTAWKYAMWDAGCRLPTQNTSGRSRCFCGAEIDLRTNEGHVYSTHMDTTQ</sequence>
<accession>A0ABS5G9Y9</accession>
<keyword evidence="2" id="KW-1185">Reference proteome</keyword>
<evidence type="ECO:0000313" key="1">
    <source>
        <dbReference type="EMBL" id="MBR1138148.1"/>
    </source>
</evidence>
<dbReference type="Proteomes" id="UP001314635">
    <property type="component" value="Unassembled WGS sequence"/>
</dbReference>
<proteinExistence type="predicted"/>
<dbReference type="EMBL" id="JAFCLK010000019">
    <property type="protein sequence ID" value="MBR1138148.1"/>
    <property type="molecule type" value="Genomic_DNA"/>
</dbReference>
<protein>
    <submittedName>
        <fullName evidence="1">Uncharacterized protein</fullName>
    </submittedName>
</protein>
<gene>
    <name evidence="1" type="ORF">JQ619_20450</name>
</gene>
<evidence type="ECO:0000313" key="2">
    <source>
        <dbReference type="Proteomes" id="UP001314635"/>
    </source>
</evidence>